<dbReference type="NCBIfam" id="TIGR03302">
    <property type="entry name" value="OM_YfiO"/>
    <property type="match status" value="1"/>
</dbReference>
<gene>
    <name evidence="6" type="ORF">SAMN04488090_4525</name>
</gene>
<sequence>MQTLRYFVLFLGITAILTSCGKFEKLRKKGTDEEKYQAALAYYKKGSWDKAVLLFEELKPILKGSDQQEMANFYEAYCNYNLQQYEVASFQFKRFYETFGRSDYAEEALYMSAYASHRASMPFYLDQASTLTSMDALQSFINSYPQSKFVEEASKIIKESRRKLERKAYERAKLYYKTSPTNLQNFRAAVYAVNNFQREFPDSDYNEELAFLRVQAQFDFAENSLYTKQKERYADALKYYQEFVDGFPKSKYLKKAERFYEESVSKTAKLEEAERLAKAAAEKEKESQPNAAGRLGGAN</sequence>
<protein>
    <submittedName>
        <fullName evidence="6">Beta-barrel assembly machine subunit BamD</fullName>
    </submittedName>
</protein>
<proteinExistence type="predicted"/>
<dbReference type="Proteomes" id="UP000198901">
    <property type="component" value="Unassembled WGS sequence"/>
</dbReference>
<dbReference type="OrthoDB" id="9770761at2"/>
<evidence type="ECO:0000313" key="6">
    <source>
        <dbReference type="EMBL" id="SDM90688.1"/>
    </source>
</evidence>
<organism evidence="6 7">
    <name type="scientific">Siphonobacter aquaeclarae</name>
    <dbReference type="NCBI Taxonomy" id="563176"/>
    <lineage>
        <taxon>Bacteria</taxon>
        <taxon>Pseudomonadati</taxon>
        <taxon>Bacteroidota</taxon>
        <taxon>Cytophagia</taxon>
        <taxon>Cytophagales</taxon>
        <taxon>Cytophagaceae</taxon>
        <taxon>Siphonobacter</taxon>
    </lineage>
</organism>
<evidence type="ECO:0000256" key="4">
    <source>
        <dbReference type="SAM" id="MobiDB-lite"/>
    </source>
</evidence>
<dbReference type="InterPro" id="IPR017689">
    <property type="entry name" value="BamD"/>
</dbReference>
<dbReference type="RefSeq" id="WP_093208079.1">
    <property type="nucleotide sequence ID" value="NZ_FNGS01000010.1"/>
</dbReference>
<keyword evidence="1" id="KW-0732">Signal</keyword>
<dbReference type="Gene3D" id="1.25.40.10">
    <property type="entry name" value="Tetratricopeptide repeat domain"/>
    <property type="match status" value="1"/>
</dbReference>
<dbReference type="InterPro" id="IPR011990">
    <property type="entry name" value="TPR-like_helical_dom_sf"/>
</dbReference>
<dbReference type="Pfam" id="PF13525">
    <property type="entry name" value="YfiO"/>
    <property type="match status" value="1"/>
</dbReference>
<reference evidence="6 7" key="1">
    <citation type="submission" date="2016-10" db="EMBL/GenBank/DDBJ databases">
        <authorList>
            <person name="de Groot N.N."/>
        </authorList>
    </citation>
    <scope>NUCLEOTIDE SEQUENCE [LARGE SCALE GENOMIC DNA]</scope>
    <source>
        <strain evidence="6 7">DSM 21668</strain>
    </source>
</reference>
<keyword evidence="3" id="KW-0998">Cell outer membrane</keyword>
<keyword evidence="7" id="KW-1185">Reference proteome</keyword>
<evidence type="ECO:0000259" key="5">
    <source>
        <dbReference type="Pfam" id="PF13525"/>
    </source>
</evidence>
<evidence type="ECO:0000256" key="3">
    <source>
        <dbReference type="ARBA" id="ARBA00023237"/>
    </source>
</evidence>
<dbReference type="EMBL" id="FNGS01000010">
    <property type="protein sequence ID" value="SDM90688.1"/>
    <property type="molecule type" value="Genomic_DNA"/>
</dbReference>
<dbReference type="PROSITE" id="PS51257">
    <property type="entry name" value="PROKAR_LIPOPROTEIN"/>
    <property type="match status" value="1"/>
</dbReference>
<keyword evidence="2" id="KW-0472">Membrane</keyword>
<dbReference type="STRING" id="563176.SAMN04488090_4525"/>
<evidence type="ECO:0000256" key="2">
    <source>
        <dbReference type="ARBA" id="ARBA00023136"/>
    </source>
</evidence>
<dbReference type="InterPro" id="IPR039565">
    <property type="entry name" value="BamD-like"/>
</dbReference>
<dbReference type="AlphaFoldDB" id="A0A1G9X1V3"/>
<accession>A0A1G9X1V3</accession>
<feature type="region of interest" description="Disordered" evidence="4">
    <location>
        <begin position="279"/>
        <end position="299"/>
    </location>
</feature>
<dbReference type="SUPFAM" id="SSF48452">
    <property type="entry name" value="TPR-like"/>
    <property type="match status" value="1"/>
</dbReference>
<feature type="domain" description="Outer membrane lipoprotein BamD-like" evidence="5">
    <location>
        <begin position="31"/>
        <end position="178"/>
    </location>
</feature>
<evidence type="ECO:0000313" key="7">
    <source>
        <dbReference type="Proteomes" id="UP000198901"/>
    </source>
</evidence>
<evidence type="ECO:0000256" key="1">
    <source>
        <dbReference type="ARBA" id="ARBA00022729"/>
    </source>
</evidence>
<name>A0A1G9X1V3_9BACT</name>